<feature type="compositionally biased region" description="Low complexity" evidence="1">
    <location>
        <begin position="1"/>
        <end position="16"/>
    </location>
</feature>
<keyword evidence="3" id="KW-1185">Reference proteome</keyword>
<dbReference type="AlphaFoldDB" id="A0A0C3L2P1"/>
<name>A0A0C3L2P1_9AGAM</name>
<proteinExistence type="predicted"/>
<feature type="compositionally biased region" description="Basic residues" evidence="1">
    <location>
        <begin position="18"/>
        <end position="31"/>
    </location>
</feature>
<gene>
    <name evidence="2" type="ORF">M407DRAFT_247102</name>
</gene>
<reference evidence="3" key="2">
    <citation type="submission" date="2015-01" db="EMBL/GenBank/DDBJ databases">
        <title>Evolutionary Origins and Diversification of the Mycorrhizal Mutualists.</title>
        <authorList>
            <consortium name="DOE Joint Genome Institute"/>
            <consortium name="Mycorrhizal Genomics Consortium"/>
            <person name="Kohler A."/>
            <person name="Kuo A."/>
            <person name="Nagy L.G."/>
            <person name="Floudas D."/>
            <person name="Copeland A."/>
            <person name="Barry K.W."/>
            <person name="Cichocki N."/>
            <person name="Veneault-Fourrey C."/>
            <person name="LaButti K."/>
            <person name="Lindquist E.A."/>
            <person name="Lipzen A."/>
            <person name="Lundell T."/>
            <person name="Morin E."/>
            <person name="Murat C."/>
            <person name="Riley R."/>
            <person name="Ohm R."/>
            <person name="Sun H."/>
            <person name="Tunlid A."/>
            <person name="Henrissat B."/>
            <person name="Grigoriev I.V."/>
            <person name="Hibbett D.S."/>
            <person name="Martin F."/>
        </authorList>
    </citation>
    <scope>NUCLEOTIDE SEQUENCE [LARGE SCALE GENOMIC DNA]</scope>
    <source>
        <strain evidence="3">MUT 4182</strain>
    </source>
</reference>
<organism evidence="2 3">
    <name type="scientific">Tulasnella calospora MUT 4182</name>
    <dbReference type="NCBI Taxonomy" id="1051891"/>
    <lineage>
        <taxon>Eukaryota</taxon>
        <taxon>Fungi</taxon>
        <taxon>Dikarya</taxon>
        <taxon>Basidiomycota</taxon>
        <taxon>Agaricomycotina</taxon>
        <taxon>Agaricomycetes</taxon>
        <taxon>Cantharellales</taxon>
        <taxon>Tulasnellaceae</taxon>
        <taxon>Tulasnella</taxon>
    </lineage>
</organism>
<evidence type="ECO:0000313" key="2">
    <source>
        <dbReference type="EMBL" id="KIO15997.1"/>
    </source>
</evidence>
<feature type="region of interest" description="Disordered" evidence="1">
    <location>
        <begin position="1"/>
        <end position="37"/>
    </location>
</feature>
<reference evidence="2 3" key="1">
    <citation type="submission" date="2014-04" db="EMBL/GenBank/DDBJ databases">
        <authorList>
            <consortium name="DOE Joint Genome Institute"/>
            <person name="Kuo A."/>
            <person name="Girlanda M."/>
            <person name="Perotto S."/>
            <person name="Kohler A."/>
            <person name="Nagy L.G."/>
            <person name="Floudas D."/>
            <person name="Copeland A."/>
            <person name="Barry K.W."/>
            <person name="Cichocki N."/>
            <person name="Veneault-Fourrey C."/>
            <person name="LaButti K."/>
            <person name="Lindquist E.A."/>
            <person name="Lipzen A."/>
            <person name="Lundell T."/>
            <person name="Morin E."/>
            <person name="Murat C."/>
            <person name="Sun H."/>
            <person name="Tunlid A."/>
            <person name="Henrissat B."/>
            <person name="Grigoriev I.V."/>
            <person name="Hibbett D.S."/>
            <person name="Martin F."/>
            <person name="Nordberg H.P."/>
            <person name="Cantor M.N."/>
            <person name="Hua S.X."/>
        </authorList>
    </citation>
    <scope>NUCLEOTIDE SEQUENCE [LARGE SCALE GENOMIC DNA]</scope>
    <source>
        <strain evidence="2 3">MUT 4182</strain>
    </source>
</reference>
<evidence type="ECO:0000313" key="3">
    <source>
        <dbReference type="Proteomes" id="UP000054248"/>
    </source>
</evidence>
<dbReference type="HOGENOM" id="CLU_3034114_0_0_1"/>
<sequence length="55" mass="6063">MHQSSYSGASEACSSGVSHRRCSRIRPRRITKSSTITATSYRRVKDIFEAPSATS</sequence>
<dbReference type="Proteomes" id="UP000054248">
    <property type="component" value="Unassembled WGS sequence"/>
</dbReference>
<accession>A0A0C3L2P1</accession>
<dbReference type="EMBL" id="KN823719">
    <property type="protein sequence ID" value="KIO15997.1"/>
    <property type="molecule type" value="Genomic_DNA"/>
</dbReference>
<evidence type="ECO:0000256" key="1">
    <source>
        <dbReference type="SAM" id="MobiDB-lite"/>
    </source>
</evidence>
<protein>
    <submittedName>
        <fullName evidence="2">Uncharacterized protein</fullName>
    </submittedName>
</protein>